<feature type="domain" description="Ig-like" evidence="2">
    <location>
        <begin position="40"/>
        <end position="123"/>
    </location>
</feature>
<dbReference type="InterPro" id="IPR007110">
    <property type="entry name" value="Ig-like_dom"/>
</dbReference>
<evidence type="ECO:0000259" key="2">
    <source>
        <dbReference type="PROSITE" id="PS50835"/>
    </source>
</evidence>
<dbReference type="Proteomes" id="UP000184394">
    <property type="component" value="Unassembled WGS sequence"/>
</dbReference>
<protein>
    <recommendedName>
        <fullName evidence="2">Ig-like domain-containing protein</fullName>
    </recommendedName>
</protein>
<reference evidence="3 4" key="1">
    <citation type="submission" date="2016-11" db="EMBL/GenBank/DDBJ databases">
        <authorList>
            <person name="Jaros S."/>
            <person name="Januszkiewicz K."/>
            <person name="Wedrychowicz H."/>
        </authorList>
    </citation>
    <scope>NUCLEOTIDE SEQUENCE [LARGE SCALE GENOMIC DNA]</scope>
    <source>
        <strain evidence="3 4">Y1</strain>
    </source>
</reference>
<dbReference type="OrthoDB" id="1822959at2"/>
<feature type="chain" id="PRO_5012884352" description="Ig-like domain-containing protein" evidence="1">
    <location>
        <begin position="29"/>
        <end position="336"/>
    </location>
</feature>
<evidence type="ECO:0000256" key="1">
    <source>
        <dbReference type="SAM" id="SignalP"/>
    </source>
</evidence>
<proteinExistence type="predicted"/>
<dbReference type="RefSeq" id="WP_072950540.1">
    <property type="nucleotide sequence ID" value="NZ_FRCT01000006.1"/>
</dbReference>
<name>A0A1M7JPG3_RUMFL</name>
<dbReference type="InterPro" id="IPR013783">
    <property type="entry name" value="Ig-like_fold"/>
</dbReference>
<dbReference type="AlphaFoldDB" id="A0A1M7JPG3"/>
<sequence>MRSFKTKALCLLSSAVLLCGASSMTANAANGIVGSTPRVPAVTVFSAGNYYLDKTNIEIESGKTAVINAKKSSSFTLPANSTVSYQWYKNGSALSGETKSYLTVSAAGTYYCEVTVKQKVTIYVGVKKQTAYKTKTYTTGNATVTVYEKLQITEQSGDRMINSSTGFIGVSVSVKGGKAPYTYEWTRNGEKYGVNSSQVAACYAGTYKCKITDSRGTTVTSRNINVSYEPLKFSKDFPEWISYANNFKDLSVIGGTGKYTYDWYVWDCATAEWKDKNLHTLNGGDVWVQGDPYIITGYNDFNGRFFGYSYYKCVVKSVDTKGNVVATIEGYTKKQW</sequence>
<feature type="domain" description="Ig-like" evidence="2">
    <location>
        <begin position="142"/>
        <end position="225"/>
    </location>
</feature>
<dbReference type="InterPro" id="IPR036179">
    <property type="entry name" value="Ig-like_dom_sf"/>
</dbReference>
<gene>
    <name evidence="3" type="ORF">SAMN04487860_106125</name>
</gene>
<evidence type="ECO:0000313" key="4">
    <source>
        <dbReference type="Proteomes" id="UP000184394"/>
    </source>
</evidence>
<organism evidence="3 4">
    <name type="scientific">Ruminococcus flavefaciens</name>
    <dbReference type="NCBI Taxonomy" id="1265"/>
    <lineage>
        <taxon>Bacteria</taxon>
        <taxon>Bacillati</taxon>
        <taxon>Bacillota</taxon>
        <taxon>Clostridia</taxon>
        <taxon>Eubacteriales</taxon>
        <taxon>Oscillospiraceae</taxon>
        <taxon>Ruminococcus</taxon>
    </lineage>
</organism>
<dbReference type="Gene3D" id="2.60.40.10">
    <property type="entry name" value="Immunoglobulins"/>
    <property type="match status" value="2"/>
</dbReference>
<dbReference type="SUPFAM" id="SSF48726">
    <property type="entry name" value="Immunoglobulin"/>
    <property type="match status" value="1"/>
</dbReference>
<evidence type="ECO:0000313" key="3">
    <source>
        <dbReference type="EMBL" id="SHM54603.1"/>
    </source>
</evidence>
<dbReference type="PROSITE" id="PS50835">
    <property type="entry name" value="IG_LIKE"/>
    <property type="match status" value="2"/>
</dbReference>
<keyword evidence="1" id="KW-0732">Signal</keyword>
<accession>A0A1M7JPG3</accession>
<feature type="signal peptide" evidence="1">
    <location>
        <begin position="1"/>
        <end position="28"/>
    </location>
</feature>
<dbReference type="EMBL" id="FRCT01000006">
    <property type="protein sequence ID" value="SHM54603.1"/>
    <property type="molecule type" value="Genomic_DNA"/>
</dbReference>